<dbReference type="InterPro" id="IPR011049">
    <property type="entry name" value="Serralysin-like_metalloprot_C"/>
</dbReference>
<dbReference type="InterPro" id="IPR018511">
    <property type="entry name" value="Hemolysin-typ_Ca-bd_CS"/>
</dbReference>
<dbReference type="EMBL" id="FOBS01000017">
    <property type="protein sequence ID" value="SEM46890.1"/>
    <property type="molecule type" value="Genomic_DNA"/>
</dbReference>
<gene>
    <name evidence="3" type="ORF">SAMN04489760_1172</name>
</gene>
<dbReference type="OrthoDB" id="5912906at2"/>
<evidence type="ECO:0000256" key="1">
    <source>
        <dbReference type="ARBA" id="ARBA00004613"/>
    </source>
</evidence>
<dbReference type="InterPro" id="IPR050557">
    <property type="entry name" value="RTX_toxin/Mannuronan_C5-epim"/>
</dbReference>
<dbReference type="RefSeq" id="WP_093883836.1">
    <property type="nucleotide sequence ID" value="NZ_FOBS01000017.1"/>
</dbReference>
<dbReference type="InterPro" id="IPR001343">
    <property type="entry name" value="Hemolysn_Ca-bd"/>
</dbReference>
<dbReference type="PANTHER" id="PTHR38340">
    <property type="entry name" value="S-LAYER PROTEIN"/>
    <property type="match status" value="1"/>
</dbReference>
<accession>A0A1H7YL82</accession>
<dbReference type="AlphaFoldDB" id="A0A1H7YL82"/>
<dbReference type="Pfam" id="PF00353">
    <property type="entry name" value="HemolysinCabind"/>
    <property type="match status" value="2"/>
</dbReference>
<evidence type="ECO:0000313" key="3">
    <source>
        <dbReference type="EMBL" id="SEM46890.1"/>
    </source>
</evidence>
<dbReference type="STRING" id="43775.SAMN04489760_1172"/>
<dbReference type="SUPFAM" id="SSF51120">
    <property type="entry name" value="beta-Roll"/>
    <property type="match status" value="1"/>
</dbReference>
<dbReference type="PRINTS" id="PR00313">
    <property type="entry name" value="CABNDNGRPT"/>
</dbReference>
<reference evidence="3 4" key="1">
    <citation type="submission" date="2016-10" db="EMBL/GenBank/DDBJ databases">
        <authorList>
            <person name="de Groot N.N."/>
        </authorList>
    </citation>
    <scope>NUCLEOTIDE SEQUENCE [LARGE SCALE GENOMIC DNA]</scope>
    <source>
        <strain evidence="3 4">DSM 8423</strain>
    </source>
</reference>
<dbReference type="PROSITE" id="PS00330">
    <property type="entry name" value="HEMOLYSIN_CALCIUM"/>
    <property type="match status" value="2"/>
</dbReference>
<keyword evidence="4" id="KW-1185">Reference proteome</keyword>
<dbReference type="Proteomes" id="UP000198744">
    <property type="component" value="Unassembled WGS sequence"/>
</dbReference>
<evidence type="ECO:0000256" key="2">
    <source>
        <dbReference type="ARBA" id="ARBA00022525"/>
    </source>
</evidence>
<proteinExistence type="predicted"/>
<dbReference type="GO" id="GO:0005576">
    <property type="term" value="C:extracellular region"/>
    <property type="evidence" value="ECO:0007669"/>
    <property type="project" value="UniProtKB-SubCell"/>
</dbReference>
<dbReference type="GO" id="GO:0005509">
    <property type="term" value="F:calcium ion binding"/>
    <property type="evidence" value="ECO:0007669"/>
    <property type="project" value="InterPro"/>
</dbReference>
<dbReference type="PANTHER" id="PTHR38340:SF1">
    <property type="entry name" value="S-LAYER PROTEIN"/>
    <property type="match status" value="1"/>
</dbReference>
<comment type="subcellular location">
    <subcellularLocation>
        <location evidence="1">Secreted</location>
    </subcellularLocation>
</comment>
<sequence>MAVIKGDNLPNTLKGTESDDTIYGYGGNDILYGYGGNDTLDGGTGNDYMAGGDGKDKLKGGAGNDTLNGGLGNDMLTGGDGLDLFDFTTALNATTNKDTITDFSVIDDTIRLENSIMTGLGTTTGVLAAGAFHSGTVNTATQADDRIIYNTSTGGLFYDADGTGLTAGVQIVAIGSTTHPALAHL</sequence>
<protein>
    <submittedName>
        <fullName evidence="3">Hemolysin-type calcium-binding repeat-containing protein</fullName>
    </submittedName>
</protein>
<dbReference type="Gene3D" id="2.150.10.10">
    <property type="entry name" value="Serralysin-like metalloprotease, C-terminal"/>
    <property type="match status" value="2"/>
</dbReference>
<name>A0A1H7YL82_9BACT</name>
<evidence type="ECO:0000313" key="4">
    <source>
        <dbReference type="Proteomes" id="UP000198744"/>
    </source>
</evidence>
<keyword evidence="2" id="KW-0964">Secreted</keyword>
<organism evidence="3 4">
    <name type="scientific">Syntrophus gentianae</name>
    <dbReference type="NCBI Taxonomy" id="43775"/>
    <lineage>
        <taxon>Bacteria</taxon>
        <taxon>Pseudomonadati</taxon>
        <taxon>Thermodesulfobacteriota</taxon>
        <taxon>Syntrophia</taxon>
        <taxon>Syntrophales</taxon>
        <taxon>Syntrophaceae</taxon>
        <taxon>Syntrophus</taxon>
    </lineage>
</organism>